<reference evidence="2" key="1">
    <citation type="journal article" date="2017" name="Front. Plant Sci.">
        <title>Climate Clever Clovers: New Paradigm to Reduce the Environmental Footprint of Ruminants by Breeding Low Methanogenic Forages Utilizing Haplotype Variation.</title>
        <authorList>
            <person name="Kaur P."/>
            <person name="Appels R."/>
            <person name="Bayer P.E."/>
            <person name="Keeble-Gagnere G."/>
            <person name="Wang J."/>
            <person name="Hirakawa H."/>
            <person name="Shirasawa K."/>
            <person name="Vercoe P."/>
            <person name="Stefanova K."/>
            <person name="Durmic Z."/>
            <person name="Nichols P."/>
            <person name="Revell C."/>
            <person name="Isobe S.N."/>
            <person name="Edwards D."/>
            <person name="Erskine W."/>
        </authorList>
    </citation>
    <scope>NUCLEOTIDE SEQUENCE [LARGE SCALE GENOMIC DNA]</scope>
    <source>
        <strain evidence="2">cv. Daliak</strain>
    </source>
</reference>
<name>A0A2Z6NZ45_TRISU</name>
<dbReference type="AlphaFoldDB" id="A0A2Z6NZ45"/>
<evidence type="ECO:0000313" key="1">
    <source>
        <dbReference type="EMBL" id="GAU35427.1"/>
    </source>
</evidence>
<evidence type="ECO:0000313" key="2">
    <source>
        <dbReference type="Proteomes" id="UP000242715"/>
    </source>
</evidence>
<dbReference type="EMBL" id="DF973590">
    <property type="protein sequence ID" value="GAU35427.1"/>
    <property type="molecule type" value="Genomic_DNA"/>
</dbReference>
<keyword evidence="2" id="KW-1185">Reference proteome</keyword>
<dbReference type="Proteomes" id="UP000242715">
    <property type="component" value="Unassembled WGS sequence"/>
</dbReference>
<sequence length="52" mass="5859">MLNSSSFKLNMNPRSVWNDLALIDLLNLRSASILTKKSKSSESELELATDEF</sequence>
<accession>A0A2Z6NZ45</accession>
<proteinExistence type="predicted"/>
<protein>
    <submittedName>
        <fullName evidence="1">Uncharacterized protein</fullName>
    </submittedName>
</protein>
<organism evidence="1 2">
    <name type="scientific">Trifolium subterraneum</name>
    <name type="common">Subterranean clover</name>
    <dbReference type="NCBI Taxonomy" id="3900"/>
    <lineage>
        <taxon>Eukaryota</taxon>
        <taxon>Viridiplantae</taxon>
        <taxon>Streptophyta</taxon>
        <taxon>Embryophyta</taxon>
        <taxon>Tracheophyta</taxon>
        <taxon>Spermatophyta</taxon>
        <taxon>Magnoliopsida</taxon>
        <taxon>eudicotyledons</taxon>
        <taxon>Gunneridae</taxon>
        <taxon>Pentapetalae</taxon>
        <taxon>rosids</taxon>
        <taxon>fabids</taxon>
        <taxon>Fabales</taxon>
        <taxon>Fabaceae</taxon>
        <taxon>Papilionoideae</taxon>
        <taxon>50 kb inversion clade</taxon>
        <taxon>NPAAA clade</taxon>
        <taxon>Hologalegina</taxon>
        <taxon>IRL clade</taxon>
        <taxon>Trifolieae</taxon>
        <taxon>Trifolium</taxon>
    </lineage>
</organism>
<gene>
    <name evidence="1" type="ORF">TSUD_375170</name>
</gene>